<accession>A0A8J2HTY1</accession>
<gene>
    <name evidence="1" type="ORF">ALTATR162_LOCUS1348</name>
</gene>
<name>A0A8J2HTY1_9PLEO</name>
<sequence length="67" mass="7766">MDGALTDYSFFQAAIPNPSTGMNISRDLWRKVRARNKDLDTSQMLWLFLLACRSSLYPMVNTHTNRQ</sequence>
<dbReference type="GeneID" id="67012672"/>
<keyword evidence="2" id="KW-1185">Reference proteome</keyword>
<proteinExistence type="predicted"/>
<comment type="caution">
    <text evidence="1">The sequence shown here is derived from an EMBL/GenBank/DDBJ whole genome shotgun (WGS) entry which is preliminary data.</text>
</comment>
<organism evidence="1 2">
    <name type="scientific">Alternaria atra</name>
    <dbReference type="NCBI Taxonomy" id="119953"/>
    <lineage>
        <taxon>Eukaryota</taxon>
        <taxon>Fungi</taxon>
        <taxon>Dikarya</taxon>
        <taxon>Ascomycota</taxon>
        <taxon>Pezizomycotina</taxon>
        <taxon>Dothideomycetes</taxon>
        <taxon>Pleosporomycetidae</taxon>
        <taxon>Pleosporales</taxon>
        <taxon>Pleosporineae</taxon>
        <taxon>Pleosporaceae</taxon>
        <taxon>Alternaria</taxon>
        <taxon>Alternaria sect. Ulocladioides</taxon>
    </lineage>
</organism>
<dbReference type="RefSeq" id="XP_043164879.1">
    <property type="nucleotide sequence ID" value="XM_043308944.1"/>
</dbReference>
<dbReference type="Proteomes" id="UP000676310">
    <property type="component" value="Unassembled WGS sequence"/>
</dbReference>
<evidence type="ECO:0000313" key="1">
    <source>
        <dbReference type="EMBL" id="CAG5143429.1"/>
    </source>
</evidence>
<dbReference type="EMBL" id="CAJRGZ010000015">
    <property type="protein sequence ID" value="CAG5143429.1"/>
    <property type="molecule type" value="Genomic_DNA"/>
</dbReference>
<dbReference type="AlphaFoldDB" id="A0A8J2HTY1"/>
<reference evidence="1" key="1">
    <citation type="submission" date="2021-05" db="EMBL/GenBank/DDBJ databases">
        <authorList>
            <person name="Stam R."/>
        </authorList>
    </citation>
    <scope>NUCLEOTIDE SEQUENCE</scope>
    <source>
        <strain evidence="1">CS162</strain>
    </source>
</reference>
<evidence type="ECO:0000313" key="2">
    <source>
        <dbReference type="Proteomes" id="UP000676310"/>
    </source>
</evidence>
<protein>
    <submittedName>
        <fullName evidence="1">Uncharacterized protein</fullName>
    </submittedName>
</protein>